<gene>
    <name evidence="7" type="primary">hemC</name>
    <name evidence="11" type="ORF">SAMN04489867_3568</name>
</gene>
<feature type="region of interest" description="Disordered" evidence="8">
    <location>
        <begin position="306"/>
        <end position="368"/>
    </location>
</feature>
<keyword evidence="5 7" id="KW-0627">Porphyrin biosynthesis</keyword>
<dbReference type="InterPro" id="IPR022417">
    <property type="entry name" value="Porphobilin_deaminase_N"/>
</dbReference>
<dbReference type="InterPro" id="IPR000860">
    <property type="entry name" value="HemC"/>
</dbReference>
<evidence type="ECO:0000256" key="1">
    <source>
        <dbReference type="ARBA" id="ARBA00002869"/>
    </source>
</evidence>
<dbReference type="STRING" id="443156.SAMN04489867_3568"/>
<dbReference type="GO" id="GO:0006782">
    <property type="term" value="P:protoporphyrinogen IX biosynthetic process"/>
    <property type="evidence" value="ECO:0007669"/>
    <property type="project" value="UniProtKB-UniRule"/>
</dbReference>
<dbReference type="InterPro" id="IPR022418">
    <property type="entry name" value="Porphobilinogen_deaminase_C"/>
</dbReference>
<evidence type="ECO:0000259" key="10">
    <source>
        <dbReference type="Pfam" id="PF03900"/>
    </source>
</evidence>
<evidence type="ECO:0000313" key="11">
    <source>
        <dbReference type="EMBL" id="SDP71202.1"/>
    </source>
</evidence>
<dbReference type="HAMAP" id="MF_00260">
    <property type="entry name" value="Porphobil_deam"/>
    <property type="match status" value="1"/>
</dbReference>
<feature type="domain" description="Porphobilinogen deaminase N-terminal" evidence="9">
    <location>
        <begin position="11"/>
        <end position="215"/>
    </location>
</feature>
<dbReference type="FunFam" id="3.40.190.10:FF:000005">
    <property type="entry name" value="Porphobilinogen deaminase"/>
    <property type="match status" value="1"/>
</dbReference>
<name>A0A1H0UY51_9MICO</name>
<evidence type="ECO:0000256" key="3">
    <source>
        <dbReference type="ARBA" id="ARBA00011245"/>
    </source>
</evidence>
<evidence type="ECO:0000256" key="8">
    <source>
        <dbReference type="SAM" id="MobiDB-lite"/>
    </source>
</evidence>
<organism evidence="11 12">
    <name type="scientific">Pedococcus dokdonensis</name>
    <dbReference type="NCBI Taxonomy" id="443156"/>
    <lineage>
        <taxon>Bacteria</taxon>
        <taxon>Bacillati</taxon>
        <taxon>Actinomycetota</taxon>
        <taxon>Actinomycetes</taxon>
        <taxon>Micrococcales</taxon>
        <taxon>Intrasporangiaceae</taxon>
        <taxon>Pedococcus</taxon>
    </lineage>
</organism>
<comment type="similarity">
    <text evidence="2 7">Belongs to the HMBS family.</text>
</comment>
<dbReference type="Proteomes" id="UP000199077">
    <property type="component" value="Chromosome I"/>
</dbReference>
<sequence length="368" mass="37195">MSAPATAPLALRLGTRRSALATTQSGWVADRLRAHGHTVELVEIVTEGDTSTASLASIGGTGVFAAALRRALLAGEVDFAVHSLKDLPTAAEPGLVVAAVPVREDPRDVLVSSGGRTLGELGEGAVVGTGSPRRVAQLAALGLGLSFKDIRGNVDTRIGLVRDGALDGVVLARAGLARLGRLDDVAEALDPLQMLPAPGQGALAVECRTDDHVTQAALAVLDDADTRSCVTAERAVLAALEAGCSAPVGALAEVVEGEDGLELSLRAFVGAVDGSFDLRRSLVGGVDDAEALGRRLAAVLLDDGGDLLRGPEERPPAPDAPGPAGAGPAGSHDAQPPDPPGATGADPLAATDRSTDRISDHDSTERAL</sequence>
<dbReference type="RefSeq" id="WP_091788579.1">
    <property type="nucleotide sequence ID" value="NZ_LT629711.1"/>
</dbReference>
<evidence type="ECO:0000256" key="7">
    <source>
        <dbReference type="HAMAP-Rule" id="MF_00260"/>
    </source>
</evidence>
<reference evidence="12" key="1">
    <citation type="submission" date="2016-10" db="EMBL/GenBank/DDBJ databases">
        <authorList>
            <person name="Varghese N."/>
            <person name="Submissions S."/>
        </authorList>
    </citation>
    <scope>NUCLEOTIDE SEQUENCE [LARGE SCALE GENOMIC DNA]</scope>
    <source>
        <strain evidence="12">DSM 22329</strain>
    </source>
</reference>
<feature type="compositionally biased region" description="Basic and acidic residues" evidence="8">
    <location>
        <begin position="353"/>
        <end position="368"/>
    </location>
</feature>
<evidence type="ECO:0000313" key="12">
    <source>
        <dbReference type="Proteomes" id="UP000199077"/>
    </source>
</evidence>
<dbReference type="PROSITE" id="PS00533">
    <property type="entry name" value="PORPHOBILINOGEN_DEAM"/>
    <property type="match status" value="1"/>
</dbReference>
<evidence type="ECO:0000256" key="2">
    <source>
        <dbReference type="ARBA" id="ARBA00005638"/>
    </source>
</evidence>
<keyword evidence="12" id="KW-1185">Reference proteome</keyword>
<dbReference type="EMBL" id="LT629711">
    <property type="protein sequence ID" value="SDP71202.1"/>
    <property type="molecule type" value="Genomic_DNA"/>
</dbReference>
<dbReference type="AlphaFoldDB" id="A0A1H0UY51"/>
<keyword evidence="4 7" id="KW-0808">Transferase</keyword>
<dbReference type="Pfam" id="PF03900">
    <property type="entry name" value="Porphobil_deamC"/>
    <property type="match status" value="1"/>
</dbReference>
<accession>A0A1H0UY51</accession>
<dbReference type="EC" id="2.5.1.61" evidence="7"/>
<dbReference type="PANTHER" id="PTHR11557:SF0">
    <property type="entry name" value="PORPHOBILINOGEN DEAMINASE"/>
    <property type="match status" value="1"/>
</dbReference>
<dbReference type="NCBIfam" id="TIGR00212">
    <property type="entry name" value="hemC"/>
    <property type="match status" value="1"/>
</dbReference>
<feature type="compositionally biased region" description="Low complexity" evidence="8">
    <location>
        <begin position="341"/>
        <end position="352"/>
    </location>
</feature>
<evidence type="ECO:0000256" key="6">
    <source>
        <dbReference type="ARBA" id="ARBA00048169"/>
    </source>
</evidence>
<comment type="function">
    <text evidence="1 7">Tetrapolymerization of the monopyrrole PBG into the hydroxymethylbilane pre-uroporphyrinogen in several discrete steps.</text>
</comment>
<feature type="domain" description="Porphobilinogen deaminase C-terminal" evidence="10">
    <location>
        <begin position="229"/>
        <end position="301"/>
    </location>
</feature>
<dbReference type="SUPFAM" id="SSF53850">
    <property type="entry name" value="Periplasmic binding protein-like II"/>
    <property type="match status" value="1"/>
</dbReference>
<dbReference type="GO" id="GO:0005737">
    <property type="term" value="C:cytoplasm"/>
    <property type="evidence" value="ECO:0007669"/>
    <property type="project" value="UniProtKB-UniRule"/>
</dbReference>
<comment type="catalytic activity">
    <reaction evidence="6 7">
        <text>4 porphobilinogen + H2O = hydroxymethylbilane + 4 NH4(+)</text>
        <dbReference type="Rhea" id="RHEA:13185"/>
        <dbReference type="ChEBI" id="CHEBI:15377"/>
        <dbReference type="ChEBI" id="CHEBI:28938"/>
        <dbReference type="ChEBI" id="CHEBI:57845"/>
        <dbReference type="ChEBI" id="CHEBI:58126"/>
        <dbReference type="EC" id="2.5.1.61"/>
    </reaction>
</comment>
<dbReference type="Gene3D" id="3.40.190.10">
    <property type="entry name" value="Periplasmic binding protein-like II"/>
    <property type="match status" value="2"/>
</dbReference>
<dbReference type="Gene3D" id="3.30.160.40">
    <property type="entry name" value="Porphobilinogen deaminase, C-terminal domain"/>
    <property type="match status" value="1"/>
</dbReference>
<dbReference type="PANTHER" id="PTHR11557">
    <property type="entry name" value="PORPHOBILINOGEN DEAMINASE"/>
    <property type="match status" value="1"/>
</dbReference>
<proteinExistence type="inferred from homology"/>
<comment type="miscellaneous">
    <text evidence="7">The porphobilinogen subunits are added to the dipyrromethane group.</text>
</comment>
<evidence type="ECO:0000256" key="5">
    <source>
        <dbReference type="ARBA" id="ARBA00023244"/>
    </source>
</evidence>
<comment type="subunit">
    <text evidence="3 7">Monomer.</text>
</comment>
<dbReference type="PRINTS" id="PR00151">
    <property type="entry name" value="PORPHBDMNASE"/>
</dbReference>
<dbReference type="OrthoDB" id="9810298at2"/>
<dbReference type="Pfam" id="PF01379">
    <property type="entry name" value="Porphobil_deam"/>
    <property type="match status" value="1"/>
</dbReference>
<dbReference type="GO" id="GO:0004418">
    <property type="term" value="F:hydroxymethylbilane synthase activity"/>
    <property type="evidence" value="ECO:0007669"/>
    <property type="project" value="UniProtKB-UniRule"/>
</dbReference>
<evidence type="ECO:0000256" key="4">
    <source>
        <dbReference type="ARBA" id="ARBA00022679"/>
    </source>
</evidence>
<comment type="cofactor">
    <cofactor evidence="7">
        <name>dipyrromethane</name>
        <dbReference type="ChEBI" id="CHEBI:60342"/>
    </cofactor>
    <text evidence="7">Binds 1 dipyrromethane group covalently.</text>
</comment>
<dbReference type="PIRSF" id="PIRSF001438">
    <property type="entry name" value="4pyrrol_synth_OHMeBilane_synth"/>
    <property type="match status" value="1"/>
</dbReference>
<dbReference type="SUPFAM" id="SSF54782">
    <property type="entry name" value="Porphobilinogen deaminase (hydroxymethylbilane synthase), C-terminal domain"/>
    <property type="match status" value="1"/>
</dbReference>
<dbReference type="InterPro" id="IPR022419">
    <property type="entry name" value="Porphobilin_deaminase_cofac_BS"/>
</dbReference>
<protein>
    <recommendedName>
        <fullName evidence="7">Porphobilinogen deaminase</fullName>
        <shortName evidence="7">PBG</shortName>
        <ecNumber evidence="7">2.5.1.61</ecNumber>
    </recommendedName>
    <alternativeName>
        <fullName evidence="7">Hydroxymethylbilane synthase</fullName>
        <shortName evidence="7">HMBS</shortName>
    </alternativeName>
    <alternativeName>
        <fullName evidence="7">Pre-uroporphyrinogen synthase</fullName>
    </alternativeName>
</protein>
<dbReference type="InterPro" id="IPR036803">
    <property type="entry name" value="Porphobilinogen_deaminase_C_sf"/>
</dbReference>
<evidence type="ECO:0000259" key="9">
    <source>
        <dbReference type="Pfam" id="PF01379"/>
    </source>
</evidence>
<feature type="modified residue" description="S-(dipyrrolylmethanemethyl)cysteine" evidence="7">
    <location>
        <position position="244"/>
    </location>
</feature>